<dbReference type="GO" id="GO:0006629">
    <property type="term" value="P:lipid metabolic process"/>
    <property type="evidence" value="ECO:0007669"/>
    <property type="project" value="InterPro"/>
</dbReference>
<comment type="similarity">
    <text evidence="1">Belongs to the ATP-dependent AMP-binding enzyme family.</text>
</comment>
<dbReference type="InterPro" id="IPR005914">
    <property type="entry name" value="Acac_CoA_synth"/>
</dbReference>
<sequence>MVEEGALLWEPTQEIVGAAKVTRYMEWLGRSGDYQELWRWSVDSPAEFWTSIWDYFGVVGERGEGPVLSGTMPGVEWFTGSTLNYAANALRRAAAEPGRLAVISRDETGGRRTLTLGELAEEVARVRAGLAGLGVGRGDRVAAYAPNVPETLVAFLATASLGAVWSSCSPDFGASSVIDRFTQIEPKVLLTVDGYAYNGRWFDRARVAEDIAARLPTLAARVRMPALDASDVVDAGEARGGSAAADAAGDSGAARAESGSGDADAAGVSGVARAEDGADAAEVSDVARAGGGGRTLDWADLRATEGPLDFEPVPFAHPLWIVYSSGTTGLPKPIVHGHGGVVLEHLKALSFHQDLGEDDVFFWYTTTGWMMWNYLVGGLLTGSTVVLYDGSATHPGTDALWRLAEEEGVTYFGTGAPYIIASMKAVLRPSGLTALRGLGSTGSPLPPEGFGWVHDALPEVQLGSFSGGTDVCTGFVGAVPLLPVRAGVIPCRCLGARVESFDPSGVPVVGEVGELVLTVPMPSMPVMFWNDPDGVRYQESYFADYPGVWRHGDWIKILPDGGCVIYGRSDSTLNRGGVRMGTSEFYRVVERFEEIADSLVIDTGQLGQEGRLLLYVTMAEGVPLSDRLIMRLRKALKEELSPRHVPNEIIEVPGIPRTLSGKKLEVPVRKILLGAPPEKAANLDAMANPEVLSHFTPVTDTQR</sequence>
<dbReference type="Pfam" id="PF16177">
    <property type="entry name" value="ACAS_N"/>
    <property type="match status" value="1"/>
</dbReference>
<feature type="domain" description="AMP-dependent synthetase/ligase" evidence="6">
    <location>
        <begin position="91"/>
        <end position="518"/>
    </location>
</feature>
<dbReference type="PANTHER" id="PTHR42921">
    <property type="entry name" value="ACETOACETYL-COA SYNTHETASE"/>
    <property type="match status" value="1"/>
</dbReference>
<feature type="domain" description="Acetyl-coenzyme A synthetase N-terminal" evidence="7">
    <location>
        <begin position="34"/>
        <end position="89"/>
    </location>
</feature>
<proteinExistence type="inferred from homology"/>
<dbReference type="RefSeq" id="WP_271216822.1">
    <property type="nucleotide sequence ID" value="NZ_BAAAVD010000044.1"/>
</dbReference>
<evidence type="ECO:0000256" key="4">
    <source>
        <dbReference type="ARBA" id="ARBA00022840"/>
    </source>
</evidence>
<dbReference type="AlphaFoldDB" id="A0A9W6MBN6"/>
<name>A0A9W6MBN6_9ACTN</name>
<evidence type="ECO:0000256" key="3">
    <source>
        <dbReference type="ARBA" id="ARBA00022741"/>
    </source>
</evidence>
<keyword evidence="2" id="KW-0436">Ligase</keyword>
<dbReference type="InterPro" id="IPR020845">
    <property type="entry name" value="AMP-binding_CS"/>
</dbReference>
<organism evidence="8 9">
    <name type="scientific">Streptosporangium carneum</name>
    <dbReference type="NCBI Taxonomy" id="47481"/>
    <lineage>
        <taxon>Bacteria</taxon>
        <taxon>Bacillati</taxon>
        <taxon>Actinomycetota</taxon>
        <taxon>Actinomycetes</taxon>
        <taxon>Streptosporangiales</taxon>
        <taxon>Streptosporangiaceae</taxon>
        <taxon>Streptosporangium</taxon>
    </lineage>
</organism>
<protein>
    <recommendedName>
        <fullName evidence="10">Acetoacetate--CoA ligase</fullName>
    </recommendedName>
</protein>
<evidence type="ECO:0000256" key="1">
    <source>
        <dbReference type="ARBA" id="ARBA00006432"/>
    </source>
</evidence>
<dbReference type="NCBIfam" id="TIGR01217">
    <property type="entry name" value="ac_ac_CoA_syn"/>
    <property type="match status" value="1"/>
</dbReference>
<dbReference type="Gene3D" id="3.30.300.30">
    <property type="match status" value="1"/>
</dbReference>
<dbReference type="InterPro" id="IPR000873">
    <property type="entry name" value="AMP-dep_synth/lig_dom"/>
</dbReference>
<feature type="region of interest" description="Disordered" evidence="5">
    <location>
        <begin position="242"/>
        <end position="270"/>
    </location>
</feature>
<dbReference type="SUPFAM" id="SSF56801">
    <property type="entry name" value="Acetyl-CoA synthetase-like"/>
    <property type="match status" value="1"/>
</dbReference>
<dbReference type="GO" id="GO:0030729">
    <property type="term" value="F:acetoacetate-CoA ligase activity"/>
    <property type="evidence" value="ECO:0007669"/>
    <property type="project" value="InterPro"/>
</dbReference>
<evidence type="ECO:0008006" key="10">
    <source>
        <dbReference type="Google" id="ProtNLM"/>
    </source>
</evidence>
<dbReference type="InterPro" id="IPR042099">
    <property type="entry name" value="ANL_N_sf"/>
</dbReference>
<dbReference type="PROSITE" id="PS00455">
    <property type="entry name" value="AMP_BINDING"/>
    <property type="match status" value="1"/>
</dbReference>
<comment type="caution">
    <text evidence="8">The sequence shown here is derived from an EMBL/GenBank/DDBJ whole genome shotgun (WGS) entry which is preliminary data.</text>
</comment>
<dbReference type="EMBL" id="BSEV01000002">
    <property type="protein sequence ID" value="GLK08321.1"/>
    <property type="molecule type" value="Genomic_DNA"/>
</dbReference>
<evidence type="ECO:0000256" key="5">
    <source>
        <dbReference type="SAM" id="MobiDB-lite"/>
    </source>
</evidence>
<reference evidence="8" key="2">
    <citation type="submission" date="2023-01" db="EMBL/GenBank/DDBJ databases">
        <authorList>
            <person name="Sun Q."/>
            <person name="Evtushenko L."/>
        </authorList>
    </citation>
    <scope>NUCLEOTIDE SEQUENCE</scope>
    <source>
        <strain evidence="8">VKM Ac-2007</strain>
    </source>
</reference>
<dbReference type="InterPro" id="IPR045851">
    <property type="entry name" value="AMP-bd_C_sf"/>
</dbReference>
<evidence type="ECO:0000313" key="9">
    <source>
        <dbReference type="Proteomes" id="UP001143474"/>
    </source>
</evidence>
<evidence type="ECO:0000256" key="2">
    <source>
        <dbReference type="ARBA" id="ARBA00022598"/>
    </source>
</evidence>
<keyword evidence="3" id="KW-0547">Nucleotide-binding</keyword>
<accession>A0A9W6MBN6</accession>
<reference evidence="8" key="1">
    <citation type="journal article" date="2014" name="Int. J. Syst. Evol. Microbiol.">
        <title>Complete genome sequence of Corynebacterium casei LMG S-19264T (=DSM 44701T), isolated from a smear-ripened cheese.</title>
        <authorList>
            <consortium name="US DOE Joint Genome Institute (JGI-PGF)"/>
            <person name="Walter F."/>
            <person name="Albersmeier A."/>
            <person name="Kalinowski J."/>
            <person name="Ruckert C."/>
        </authorList>
    </citation>
    <scope>NUCLEOTIDE SEQUENCE</scope>
    <source>
        <strain evidence="8">VKM Ac-2007</strain>
    </source>
</reference>
<evidence type="ECO:0000259" key="7">
    <source>
        <dbReference type="Pfam" id="PF16177"/>
    </source>
</evidence>
<gene>
    <name evidence="8" type="ORF">GCM10017600_17260</name>
</gene>
<keyword evidence="4" id="KW-0067">ATP-binding</keyword>
<dbReference type="Proteomes" id="UP001143474">
    <property type="component" value="Unassembled WGS sequence"/>
</dbReference>
<dbReference type="InterPro" id="IPR032387">
    <property type="entry name" value="ACAS_N"/>
</dbReference>
<dbReference type="Gene3D" id="3.40.50.12780">
    <property type="entry name" value="N-terminal domain of ligase-like"/>
    <property type="match status" value="2"/>
</dbReference>
<dbReference type="Pfam" id="PF00501">
    <property type="entry name" value="AMP-binding"/>
    <property type="match status" value="1"/>
</dbReference>
<evidence type="ECO:0000313" key="8">
    <source>
        <dbReference type="EMBL" id="GLK08321.1"/>
    </source>
</evidence>
<dbReference type="GO" id="GO:0005524">
    <property type="term" value="F:ATP binding"/>
    <property type="evidence" value="ECO:0007669"/>
    <property type="project" value="UniProtKB-KW"/>
</dbReference>
<dbReference type="PANTHER" id="PTHR42921:SF1">
    <property type="entry name" value="ACETOACETYL-COA SYNTHETASE"/>
    <property type="match status" value="1"/>
</dbReference>
<keyword evidence="9" id="KW-1185">Reference proteome</keyword>
<evidence type="ECO:0000259" key="6">
    <source>
        <dbReference type="Pfam" id="PF00501"/>
    </source>
</evidence>